<feature type="non-terminal residue" evidence="1">
    <location>
        <position position="1"/>
    </location>
</feature>
<evidence type="ECO:0000313" key="1">
    <source>
        <dbReference type="EMBL" id="GIZ00413.1"/>
    </source>
</evidence>
<dbReference type="Proteomes" id="UP001054945">
    <property type="component" value="Unassembled WGS sequence"/>
</dbReference>
<name>A0AAV4XZY3_CAEEX</name>
<proteinExistence type="predicted"/>
<comment type="caution">
    <text evidence="1">The sequence shown here is derived from an EMBL/GenBank/DDBJ whole genome shotgun (WGS) entry which is preliminary data.</text>
</comment>
<dbReference type="EMBL" id="BPLR01001152">
    <property type="protein sequence ID" value="GIZ00413.1"/>
    <property type="molecule type" value="Genomic_DNA"/>
</dbReference>
<protein>
    <submittedName>
        <fullName evidence="1">Uncharacterized protein</fullName>
    </submittedName>
</protein>
<keyword evidence="2" id="KW-1185">Reference proteome</keyword>
<gene>
    <name evidence="1" type="ORF">CEXT_688441</name>
</gene>
<reference evidence="1 2" key="1">
    <citation type="submission" date="2021-06" db="EMBL/GenBank/DDBJ databases">
        <title>Caerostris extrusa draft genome.</title>
        <authorList>
            <person name="Kono N."/>
            <person name="Arakawa K."/>
        </authorList>
    </citation>
    <scope>NUCLEOTIDE SEQUENCE [LARGE SCALE GENOMIC DNA]</scope>
</reference>
<organism evidence="1 2">
    <name type="scientific">Caerostris extrusa</name>
    <name type="common">Bark spider</name>
    <name type="synonym">Caerostris bankana</name>
    <dbReference type="NCBI Taxonomy" id="172846"/>
    <lineage>
        <taxon>Eukaryota</taxon>
        <taxon>Metazoa</taxon>
        <taxon>Ecdysozoa</taxon>
        <taxon>Arthropoda</taxon>
        <taxon>Chelicerata</taxon>
        <taxon>Arachnida</taxon>
        <taxon>Araneae</taxon>
        <taxon>Araneomorphae</taxon>
        <taxon>Entelegynae</taxon>
        <taxon>Araneoidea</taxon>
        <taxon>Araneidae</taxon>
        <taxon>Caerostris</taxon>
    </lineage>
</organism>
<evidence type="ECO:0000313" key="2">
    <source>
        <dbReference type="Proteomes" id="UP001054945"/>
    </source>
</evidence>
<dbReference type="AlphaFoldDB" id="A0AAV4XZY3"/>
<accession>A0AAV4XZY3</accession>
<sequence length="55" mass="6013">SFINHVGSCRGPVLSVSFHQLRLTVLPRSFHNYFPTQISSMSTACEAGVSFPAET</sequence>